<dbReference type="OrthoDB" id="851664at2759"/>
<dbReference type="KEGG" id="rarg:115751347"/>
<evidence type="ECO:0000256" key="1">
    <source>
        <dbReference type="SAM" id="MobiDB-lite"/>
    </source>
</evidence>
<accession>A0A8B8QD68</accession>
<feature type="compositionally biased region" description="Basic and acidic residues" evidence="1">
    <location>
        <begin position="70"/>
        <end position="84"/>
    </location>
</feature>
<reference evidence="2" key="1">
    <citation type="submission" date="2025-05" db="UniProtKB">
        <authorList>
            <consortium name="RefSeq"/>
        </authorList>
    </citation>
    <scope>NUCLEOTIDE SEQUENCE [LARGE SCALE GENOMIC DNA]</scope>
</reference>
<keyword evidence="2" id="KW-1185">Reference proteome</keyword>
<feature type="region of interest" description="Disordered" evidence="1">
    <location>
        <begin position="1"/>
        <end position="43"/>
    </location>
</feature>
<protein>
    <submittedName>
        <fullName evidence="3">Uncharacterized protein LOC115751347</fullName>
    </submittedName>
</protein>
<proteinExistence type="predicted"/>
<evidence type="ECO:0000313" key="2">
    <source>
        <dbReference type="Proteomes" id="UP000827889"/>
    </source>
</evidence>
<dbReference type="RefSeq" id="XP_030545091.1">
    <property type="nucleotide sequence ID" value="XM_030689231.2"/>
</dbReference>
<dbReference type="GeneID" id="115751347"/>
<feature type="region of interest" description="Disordered" evidence="1">
    <location>
        <begin position="65"/>
        <end position="84"/>
    </location>
</feature>
<reference evidence="3" key="2">
    <citation type="submission" date="2025-08" db="UniProtKB">
        <authorList>
            <consortium name="RefSeq"/>
        </authorList>
    </citation>
    <scope>IDENTIFICATION</scope>
    <source>
        <tissue evidence="3">Leaf</tissue>
    </source>
</reference>
<evidence type="ECO:0000313" key="3">
    <source>
        <dbReference type="RefSeq" id="XP_030545091.1"/>
    </source>
</evidence>
<organism evidence="2 3">
    <name type="scientific">Rhodamnia argentea</name>
    <dbReference type="NCBI Taxonomy" id="178133"/>
    <lineage>
        <taxon>Eukaryota</taxon>
        <taxon>Viridiplantae</taxon>
        <taxon>Streptophyta</taxon>
        <taxon>Embryophyta</taxon>
        <taxon>Tracheophyta</taxon>
        <taxon>Spermatophyta</taxon>
        <taxon>Magnoliopsida</taxon>
        <taxon>eudicotyledons</taxon>
        <taxon>Gunneridae</taxon>
        <taxon>Pentapetalae</taxon>
        <taxon>rosids</taxon>
        <taxon>malvids</taxon>
        <taxon>Myrtales</taxon>
        <taxon>Myrtaceae</taxon>
        <taxon>Myrtoideae</taxon>
        <taxon>Myrteae</taxon>
        <taxon>Australasian group</taxon>
        <taxon>Rhodamnia</taxon>
    </lineage>
</organism>
<dbReference type="Proteomes" id="UP000827889">
    <property type="component" value="Chromosome 1"/>
</dbReference>
<dbReference type="AlphaFoldDB" id="A0A8B8QD68"/>
<gene>
    <name evidence="3" type="primary">LOC115751347</name>
</gene>
<feature type="compositionally biased region" description="Basic and acidic residues" evidence="1">
    <location>
        <begin position="13"/>
        <end position="23"/>
    </location>
</feature>
<name>A0A8B8QD68_9MYRT</name>
<sequence length="142" mass="16612">MSFSSTPNHAWRQHNEEEARGYRVEYPPHAGHHHHHHHIDEPRDYLVRRSDTDATLCDSYPYYANPPRAYDGRHGNADRTGPRRDRVAEYEEVYQYAPARGVKGGVRSEFADEDVNGEAEEFIQMEHKKFELSKWMSSRKSG</sequence>